<dbReference type="Pfam" id="PF01344">
    <property type="entry name" value="Kelch_1"/>
    <property type="match status" value="1"/>
</dbReference>
<keyword evidence="1" id="KW-0880">Kelch repeat</keyword>
<dbReference type="Gene3D" id="2.120.10.80">
    <property type="entry name" value="Kelch-type beta propeller"/>
    <property type="match status" value="2"/>
</dbReference>
<evidence type="ECO:0000313" key="4">
    <source>
        <dbReference type="EMBL" id="KAF2009880.1"/>
    </source>
</evidence>
<organism evidence="4 5">
    <name type="scientific">Aaosphaeria arxii CBS 175.79</name>
    <dbReference type="NCBI Taxonomy" id="1450172"/>
    <lineage>
        <taxon>Eukaryota</taxon>
        <taxon>Fungi</taxon>
        <taxon>Dikarya</taxon>
        <taxon>Ascomycota</taxon>
        <taxon>Pezizomycotina</taxon>
        <taxon>Dothideomycetes</taxon>
        <taxon>Pleosporomycetidae</taxon>
        <taxon>Pleosporales</taxon>
        <taxon>Pleosporales incertae sedis</taxon>
        <taxon>Aaosphaeria</taxon>
    </lineage>
</organism>
<feature type="signal peptide" evidence="3">
    <location>
        <begin position="1"/>
        <end position="15"/>
    </location>
</feature>
<keyword evidence="5" id="KW-1185">Reference proteome</keyword>
<dbReference type="SUPFAM" id="SSF117281">
    <property type="entry name" value="Kelch motif"/>
    <property type="match status" value="2"/>
</dbReference>
<feature type="chain" id="PRO_5025595740" evidence="3">
    <location>
        <begin position="16"/>
        <end position="340"/>
    </location>
</feature>
<dbReference type="InterPro" id="IPR006652">
    <property type="entry name" value="Kelch_1"/>
</dbReference>
<dbReference type="PANTHER" id="PTHR45632:SF3">
    <property type="entry name" value="KELCH-LIKE PROTEIN 32"/>
    <property type="match status" value="1"/>
</dbReference>
<dbReference type="InterPro" id="IPR015915">
    <property type="entry name" value="Kelch-typ_b-propeller"/>
</dbReference>
<protein>
    <submittedName>
        <fullName evidence="4">Galactose oxidase</fullName>
    </submittedName>
</protein>
<dbReference type="Pfam" id="PF24681">
    <property type="entry name" value="Kelch_KLHDC2_KLHL20_DRC7"/>
    <property type="match status" value="1"/>
</dbReference>
<dbReference type="Proteomes" id="UP000799778">
    <property type="component" value="Unassembled WGS sequence"/>
</dbReference>
<dbReference type="RefSeq" id="XP_033378219.1">
    <property type="nucleotide sequence ID" value="XM_033523953.1"/>
</dbReference>
<dbReference type="OrthoDB" id="45365at2759"/>
<dbReference type="SMART" id="SM00612">
    <property type="entry name" value="Kelch"/>
    <property type="match status" value="4"/>
</dbReference>
<dbReference type="EMBL" id="ML978077">
    <property type="protein sequence ID" value="KAF2009880.1"/>
    <property type="molecule type" value="Genomic_DNA"/>
</dbReference>
<name>A0A6A5XAD6_9PLEO</name>
<proteinExistence type="predicted"/>
<dbReference type="PANTHER" id="PTHR45632">
    <property type="entry name" value="LD33804P"/>
    <property type="match status" value="1"/>
</dbReference>
<evidence type="ECO:0000256" key="1">
    <source>
        <dbReference type="ARBA" id="ARBA00022441"/>
    </source>
</evidence>
<reference evidence="4" key="1">
    <citation type="journal article" date="2020" name="Stud. Mycol.">
        <title>101 Dothideomycetes genomes: a test case for predicting lifestyles and emergence of pathogens.</title>
        <authorList>
            <person name="Haridas S."/>
            <person name="Albert R."/>
            <person name="Binder M."/>
            <person name="Bloem J."/>
            <person name="Labutti K."/>
            <person name="Salamov A."/>
            <person name="Andreopoulos B."/>
            <person name="Baker S."/>
            <person name="Barry K."/>
            <person name="Bills G."/>
            <person name="Bluhm B."/>
            <person name="Cannon C."/>
            <person name="Castanera R."/>
            <person name="Culley D."/>
            <person name="Daum C."/>
            <person name="Ezra D."/>
            <person name="Gonzalez J."/>
            <person name="Henrissat B."/>
            <person name="Kuo A."/>
            <person name="Liang C."/>
            <person name="Lipzen A."/>
            <person name="Lutzoni F."/>
            <person name="Magnuson J."/>
            <person name="Mondo S."/>
            <person name="Nolan M."/>
            <person name="Ohm R."/>
            <person name="Pangilinan J."/>
            <person name="Park H.-J."/>
            <person name="Ramirez L."/>
            <person name="Alfaro M."/>
            <person name="Sun H."/>
            <person name="Tritt A."/>
            <person name="Yoshinaga Y."/>
            <person name="Zwiers L.-H."/>
            <person name="Turgeon B."/>
            <person name="Goodwin S."/>
            <person name="Spatafora J."/>
            <person name="Crous P."/>
            <person name="Grigoriev I."/>
        </authorList>
    </citation>
    <scope>NUCLEOTIDE SEQUENCE</scope>
    <source>
        <strain evidence="4">CBS 175.79</strain>
    </source>
</reference>
<dbReference type="GeneID" id="54281350"/>
<keyword evidence="3" id="KW-0732">Signal</keyword>
<keyword evidence="2" id="KW-0677">Repeat</keyword>
<dbReference type="AlphaFoldDB" id="A0A6A5XAD6"/>
<gene>
    <name evidence="4" type="ORF">BU24DRAFT_357453</name>
</gene>
<evidence type="ECO:0000256" key="2">
    <source>
        <dbReference type="ARBA" id="ARBA00022737"/>
    </source>
</evidence>
<accession>A0A6A5XAD6</accession>
<sequence length="340" mass="36187">MLLLQALLIASSALAYPNQIHPTWTSLANITIAPRQEHTTVFLPPSTLAILGGIASIEFPPPTSNLMQFYSIPENTWTVKAPLPVPLNHVNVAVSCGKIYVLGGLVESEGETPPAWRASPESWVYDPRTDQWTSIAPLPADEARGSAAVGVHGNKIYLAGGMKALILGQDGLQDTVSVVSIYDTTLDEWITVPNAAKNIPEGRDHSGAAVVKDVFYILGGRDHGQFNVKDTVFALDLNNVQRGWVTKPGRMPTPRGGLAAGTIGRKVYTFGGEGNSEVESGVFNNTEVYDTSDGSWKKLPPMKVARHGTSAVGVGNRVYIPGGGIRIGGSPVAILDAFLP</sequence>
<evidence type="ECO:0000313" key="5">
    <source>
        <dbReference type="Proteomes" id="UP000799778"/>
    </source>
</evidence>
<evidence type="ECO:0000256" key="3">
    <source>
        <dbReference type="SAM" id="SignalP"/>
    </source>
</evidence>